<evidence type="ECO:0000256" key="1">
    <source>
        <dbReference type="ARBA" id="ARBA00009024"/>
    </source>
</evidence>
<evidence type="ECO:0000313" key="5">
    <source>
        <dbReference type="Proteomes" id="UP000316759"/>
    </source>
</evidence>
<dbReference type="Proteomes" id="UP000316759">
    <property type="component" value="Unassembled WGS sequence"/>
</dbReference>
<feature type="compositionally biased region" description="Basic and acidic residues" evidence="2">
    <location>
        <begin position="176"/>
        <end position="193"/>
    </location>
</feature>
<feature type="compositionally biased region" description="Acidic residues" evidence="2">
    <location>
        <begin position="194"/>
        <end position="223"/>
    </location>
</feature>
<feature type="transmembrane region" description="Helical" evidence="3">
    <location>
        <begin position="57"/>
        <end position="80"/>
    </location>
</feature>
<protein>
    <submittedName>
        <fullName evidence="4">Placenta specificprotein 8 protein</fullName>
    </submittedName>
</protein>
<dbReference type="Pfam" id="PF04749">
    <property type="entry name" value="PLAC8"/>
    <property type="match status" value="1"/>
</dbReference>
<name>A0A504Y6Y3_FASGI</name>
<feature type="compositionally biased region" description="Acidic residues" evidence="2">
    <location>
        <begin position="161"/>
        <end position="175"/>
    </location>
</feature>
<keyword evidence="3" id="KW-1133">Transmembrane helix</keyword>
<dbReference type="AlphaFoldDB" id="A0A504Y6Y3"/>
<keyword evidence="3" id="KW-0472">Membrane</keyword>
<evidence type="ECO:0000256" key="3">
    <source>
        <dbReference type="SAM" id="Phobius"/>
    </source>
</evidence>
<reference evidence="4 5" key="1">
    <citation type="submission" date="2019-04" db="EMBL/GenBank/DDBJ databases">
        <title>Annotation for the trematode Fasciola gigantica.</title>
        <authorList>
            <person name="Choi Y.-J."/>
        </authorList>
    </citation>
    <scope>NUCLEOTIDE SEQUENCE [LARGE SCALE GENOMIC DNA]</scope>
    <source>
        <strain evidence="4">Uganda_cow_1</strain>
    </source>
</reference>
<dbReference type="OrthoDB" id="6263601at2759"/>
<comment type="similarity">
    <text evidence="1">Belongs to the cornifelin family.</text>
</comment>
<organism evidence="4 5">
    <name type="scientific">Fasciola gigantica</name>
    <name type="common">Giant liver fluke</name>
    <dbReference type="NCBI Taxonomy" id="46835"/>
    <lineage>
        <taxon>Eukaryota</taxon>
        <taxon>Metazoa</taxon>
        <taxon>Spiralia</taxon>
        <taxon>Lophotrochozoa</taxon>
        <taxon>Platyhelminthes</taxon>
        <taxon>Trematoda</taxon>
        <taxon>Digenea</taxon>
        <taxon>Plagiorchiida</taxon>
        <taxon>Echinostomata</taxon>
        <taxon>Echinostomatoidea</taxon>
        <taxon>Fasciolidae</taxon>
        <taxon>Fasciola</taxon>
    </lineage>
</organism>
<accession>A0A504Y6Y3</accession>
<dbReference type="InterPro" id="IPR006461">
    <property type="entry name" value="PLAC_motif_containing"/>
</dbReference>
<feature type="region of interest" description="Disordered" evidence="2">
    <location>
        <begin position="156"/>
        <end position="223"/>
    </location>
</feature>
<dbReference type="EMBL" id="SUNJ01014188">
    <property type="protein sequence ID" value="TPP56693.1"/>
    <property type="molecule type" value="Genomic_DNA"/>
</dbReference>
<keyword evidence="3" id="KW-0812">Transmembrane</keyword>
<evidence type="ECO:0000313" key="4">
    <source>
        <dbReference type="EMBL" id="TPP56693.1"/>
    </source>
</evidence>
<evidence type="ECO:0000256" key="2">
    <source>
        <dbReference type="SAM" id="MobiDB-lite"/>
    </source>
</evidence>
<gene>
    <name evidence="4" type="ORF">FGIG_06525</name>
</gene>
<keyword evidence="5" id="KW-1185">Reference proteome</keyword>
<sequence length="223" mass="25637">MSCFGIGRSKAGEEYVRSKAQWNTYTCGCCENCGNCCCCLFFCPCVMADLYHYTCSLPWWTALLLGILLLPFHMFLVMVVRARVRWKHNLEGNTASDVCCLVCCCWPLVVCQLRDQIHYLRREQQWKLGYAQEFGDIPPWIKPCLRLRDLAKRRKKKNTEAMDDASTEDDGDELSENQKDEKTDRESKKKDAGEDGDSSDNDDDDDDDEEDTDNDEQSSDSDD</sequence>
<comment type="caution">
    <text evidence="4">The sequence shown here is derived from an EMBL/GenBank/DDBJ whole genome shotgun (WGS) entry which is preliminary data.</text>
</comment>
<proteinExistence type="inferred from homology"/>